<dbReference type="PANTHER" id="PTHR11108:SF1">
    <property type="entry name" value="FERROCHELATASE, MITOCHONDRIAL"/>
    <property type="match status" value="1"/>
</dbReference>
<evidence type="ECO:0000256" key="11">
    <source>
        <dbReference type="RuleBase" id="RU000607"/>
    </source>
</evidence>
<evidence type="ECO:0000256" key="6">
    <source>
        <dbReference type="ARBA" id="ARBA00023133"/>
    </source>
</evidence>
<proteinExistence type="inferred from homology"/>
<dbReference type="Pfam" id="PF00762">
    <property type="entry name" value="Ferrochelatase"/>
    <property type="match status" value="1"/>
</dbReference>
<dbReference type="AlphaFoldDB" id="A0A4Z0GQ65"/>
<evidence type="ECO:0000256" key="3">
    <source>
        <dbReference type="ARBA" id="ARBA00022490"/>
    </source>
</evidence>
<dbReference type="InterPro" id="IPR033659">
    <property type="entry name" value="Ferrochelatase_N"/>
</dbReference>
<dbReference type="Gene3D" id="3.40.50.1400">
    <property type="match status" value="2"/>
</dbReference>
<dbReference type="CDD" id="cd03411">
    <property type="entry name" value="Ferrochelatase_N"/>
    <property type="match status" value="1"/>
</dbReference>
<comment type="catalytic activity">
    <reaction evidence="9">
        <text>Fe-coproporphyrin III + 2 H(+) = coproporphyrin III + Fe(2+)</text>
        <dbReference type="Rhea" id="RHEA:49572"/>
        <dbReference type="ChEBI" id="CHEBI:15378"/>
        <dbReference type="ChEBI" id="CHEBI:29033"/>
        <dbReference type="ChEBI" id="CHEBI:68438"/>
        <dbReference type="ChEBI" id="CHEBI:131725"/>
        <dbReference type="EC" id="4.99.1.9"/>
    </reaction>
    <physiologicalReaction direction="right-to-left" evidence="9">
        <dbReference type="Rhea" id="RHEA:49574"/>
    </physiologicalReaction>
</comment>
<dbReference type="PROSITE" id="PS00534">
    <property type="entry name" value="FERROCHELATASE"/>
    <property type="match status" value="1"/>
</dbReference>
<evidence type="ECO:0000313" key="13">
    <source>
        <dbReference type="Proteomes" id="UP000298347"/>
    </source>
</evidence>
<dbReference type="GO" id="GO:0006783">
    <property type="term" value="P:heme biosynthetic process"/>
    <property type="evidence" value="ECO:0007669"/>
    <property type="project" value="UniProtKB-UniRule"/>
</dbReference>
<keyword evidence="5 10" id="KW-0408">Iron</keyword>
<dbReference type="InterPro" id="IPR033644">
    <property type="entry name" value="Ferrochelatase_C"/>
</dbReference>
<evidence type="ECO:0000256" key="5">
    <source>
        <dbReference type="ARBA" id="ARBA00023004"/>
    </source>
</evidence>
<keyword evidence="8 10" id="KW-0627">Porphyrin biosynthesis</keyword>
<dbReference type="HAMAP" id="MF_00323">
    <property type="entry name" value="Ferrochelatase"/>
    <property type="match status" value="1"/>
</dbReference>
<dbReference type="PANTHER" id="PTHR11108">
    <property type="entry name" value="FERROCHELATASE"/>
    <property type="match status" value="1"/>
</dbReference>
<comment type="caution">
    <text evidence="10">Lacks conserved residue(s) required for the propagation of feature annotation.</text>
</comment>
<comment type="caution">
    <text evidence="12">The sequence shown here is derived from an EMBL/GenBank/DDBJ whole genome shotgun (WGS) entry which is preliminary data.</text>
</comment>
<sequence>MAEKTAVLLVNLGTPDAPDPASVRRYLGEFLSDPRVIDLPRWKWLPILHGIILRVRPKKSAALYQSIWTDNGSPLLVYSLKQKESLGKRLANDDVRVELAMNYGNPSLPSVLEELHQWGMKKLIVLPLFPQYSSTTTASAWDGVVRAVSKWRNLPELELIRDYPDHPRLIEALTGRVQTAISDYGQPDTLILSYHGIPVRYAETGDDYPERCRKTTDALRDKFPDLDIIESFQSKFGNEQWLEPSTSDILEELPARGKKNVFVAAPSFTSDCLETLEELKNENAAVFHQAGGISFHYLPAVNDSPQFMDCLEDLVRRYLGTEKSAKKDEGVLQK</sequence>
<evidence type="ECO:0000256" key="4">
    <source>
        <dbReference type="ARBA" id="ARBA00022723"/>
    </source>
</evidence>
<comment type="subcellular location">
    <subcellularLocation>
        <location evidence="10 11">Cytoplasm</location>
    </subcellularLocation>
</comment>
<feature type="binding site" evidence="10">
    <location>
        <position position="274"/>
    </location>
    <ligand>
        <name>Fe(2+)</name>
        <dbReference type="ChEBI" id="CHEBI:29033"/>
    </ligand>
</feature>
<protein>
    <recommendedName>
        <fullName evidence="10">Coproporphyrin III ferrochelatase</fullName>
        <ecNumber evidence="10">4.99.1.9</ecNumber>
    </recommendedName>
</protein>
<evidence type="ECO:0000313" key="12">
    <source>
        <dbReference type="EMBL" id="TGA98879.1"/>
    </source>
</evidence>
<dbReference type="FunFam" id="3.40.50.1400:FF:000002">
    <property type="entry name" value="Ferrochelatase"/>
    <property type="match status" value="1"/>
</dbReference>
<evidence type="ECO:0000256" key="8">
    <source>
        <dbReference type="ARBA" id="ARBA00023244"/>
    </source>
</evidence>
<evidence type="ECO:0000256" key="1">
    <source>
        <dbReference type="ARBA" id="ARBA00004744"/>
    </source>
</evidence>
<keyword evidence="6 10" id="KW-0350">Heme biosynthesis</keyword>
<evidence type="ECO:0000256" key="7">
    <source>
        <dbReference type="ARBA" id="ARBA00023239"/>
    </source>
</evidence>
<dbReference type="SUPFAM" id="SSF53800">
    <property type="entry name" value="Chelatase"/>
    <property type="match status" value="1"/>
</dbReference>
<keyword evidence="4 10" id="KW-0479">Metal-binding</keyword>
<comment type="similarity">
    <text evidence="2 10 11">Belongs to the ferrochelatase family.</text>
</comment>
<name>A0A4Z0GQ65_9BACL</name>
<dbReference type="EC" id="4.99.1.9" evidence="10"/>
<keyword evidence="7 10" id="KW-0456">Lyase</keyword>
<dbReference type="GO" id="GO:0004325">
    <property type="term" value="F:ferrochelatase activity"/>
    <property type="evidence" value="ECO:0007669"/>
    <property type="project" value="UniProtKB-UniRule"/>
</dbReference>
<dbReference type="UniPathway" id="UPA00252"/>
<dbReference type="RefSeq" id="WP_135347899.1">
    <property type="nucleotide sequence ID" value="NZ_SRJD01000005.1"/>
</dbReference>
<dbReference type="EMBL" id="SRJD01000005">
    <property type="protein sequence ID" value="TGA98879.1"/>
    <property type="molecule type" value="Genomic_DNA"/>
</dbReference>
<evidence type="ECO:0000256" key="10">
    <source>
        <dbReference type="HAMAP-Rule" id="MF_00323"/>
    </source>
</evidence>
<dbReference type="InterPro" id="IPR001015">
    <property type="entry name" value="Ferrochelatase"/>
</dbReference>
<evidence type="ECO:0000256" key="9">
    <source>
        <dbReference type="ARBA" id="ARBA00024536"/>
    </source>
</evidence>
<comment type="function">
    <text evidence="10 11">Involved in coproporphyrin-dependent heme b biosynthesis. Catalyzes the insertion of ferrous iron into coproporphyrin III to form Fe-coproporphyrin III.</text>
</comment>
<gene>
    <name evidence="10" type="primary">cpfC</name>
    <name evidence="12" type="ORF">E4665_06005</name>
</gene>
<dbReference type="Proteomes" id="UP000298347">
    <property type="component" value="Unassembled WGS sequence"/>
</dbReference>
<dbReference type="NCBIfam" id="TIGR00109">
    <property type="entry name" value="hemH"/>
    <property type="match status" value="1"/>
</dbReference>
<keyword evidence="3 10" id="KW-0963">Cytoplasm</keyword>
<dbReference type="CDD" id="cd00419">
    <property type="entry name" value="Ferrochelatase_C"/>
    <property type="match status" value="1"/>
</dbReference>
<accession>A0A4Z0GQ65</accession>
<feature type="binding site" evidence="10">
    <location>
        <position position="195"/>
    </location>
    <ligand>
        <name>Fe(2+)</name>
        <dbReference type="ChEBI" id="CHEBI:29033"/>
    </ligand>
</feature>
<evidence type="ECO:0000256" key="2">
    <source>
        <dbReference type="ARBA" id="ARBA00007718"/>
    </source>
</evidence>
<dbReference type="GO" id="GO:0005737">
    <property type="term" value="C:cytoplasm"/>
    <property type="evidence" value="ECO:0007669"/>
    <property type="project" value="UniProtKB-SubCell"/>
</dbReference>
<reference evidence="12 13" key="1">
    <citation type="journal article" date="2015" name="Int. J. Syst. Evol. Microbiol.">
        <title>Sporolactobacillus shoreae sp. nov. and Sporolactobacillus spathodeae sp. nov., two spore-forming lactic acid bacteria isolated from tree barks in Thailand.</title>
        <authorList>
            <person name="Thamacharoensuk T."/>
            <person name="Kitahara M."/>
            <person name="Ohkuma M."/>
            <person name="Thongchul N."/>
            <person name="Tanasupawat S."/>
        </authorList>
    </citation>
    <scope>NUCLEOTIDE SEQUENCE [LARGE SCALE GENOMIC DNA]</scope>
    <source>
        <strain evidence="12 13">BK92</strain>
    </source>
</reference>
<organism evidence="12 13">
    <name type="scientific">Sporolactobacillus shoreae</name>
    <dbReference type="NCBI Taxonomy" id="1465501"/>
    <lineage>
        <taxon>Bacteria</taxon>
        <taxon>Bacillati</taxon>
        <taxon>Bacillota</taxon>
        <taxon>Bacilli</taxon>
        <taxon>Bacillales</taxon>
        <taxon>Sporolactobacillaceae</taxon>
        <taxon>Sporolactobacillus</taxon>
    </lineage>
</organism>
<keyword evidence="13" id="KW-1185">Reference proteome</keyword>
<dbReference type="GO" id="GO:0046872">
    <property type="term" value="F:metal ion binding"/>
    <property type="evidence" value="ECO:0007669"/>
    <property type="project" value="UniProtKB-UniRule"/>
</dbReference>
<dbReference type="OrthoDB" id="9809741at2"/>
<dbReference type="InterPro" id="IPR019772">
    <property type="entry name" value="Ferrochelatase_AS"/>
</dbReference>
<comment type="pathway">
    <text evidence="1 10 11">Porphyrin-containing compound metabolism; protoheme biosynthesis.</text>
</comment>